<dbReference type="OrthoDB" id="9802627at2"/>
<dbReference type="InterPro" id="IPR012338">
    <property type="entry name" value="Beta-lactam/transpept-like"/>
</dbReference>
<dbReference type="Pfam" id="PF02113">
    <property type="entry name" value="Peptidase_S13"/>
    <property type="match status" value="1"/>
</dbReference>
<dbReference type="GO" id="GO:0006508">
    <property type="term" value="P:proteolysis"/>
    <property type="evidence" value="ECO:0007669"/>
    <property type="project" value="InterPro"/>
</dbReference>
<keyword evidence="2" id="KW-0378">Hydrolase</keyword>
<dbReference type="PANTHER" id="PTHR30023">
    <property type="entry name" value="D-ALANYL-D-ALANINE CARBOXYPEPTIDASE"/>
    <property type="match status" value="1"/>
</dbReference>
<feature type="chain" id="PRO_5020389314" evidence="3">
    <location>
        <begin position="20"/>
        <end position="507"/>
    </location>
</feature>
<keyword evidence="3" id="KW-0732">Signal</keyword>
<evidence type="ECO:0000256" key="2">
    <source>
        <dbReference type="ARBA" id="ARBA00022801"/>
    </source>
</evidence>
<dbReference type="InterPro" id="IPR000667">
    <property type="entry name" value="Peptidase_S13"/>
</dbReference>
<dbReference type="KEGG" id="hgr:DW355_04285"/>
<gene>
    <name evidence="4" type="ORF">DW355_04285</name>
</gene>
<evidence type="ECO:0000313" key="5">
    <source>
        <dbReference type="Proteomes" id="UP000292939"/>
    </source>
</evidence>
<accession>A0A4V1A1X8</accession>
<dbReference type="PANTHER" id="PTHR30023:SF0">
    <property type="entry name" value="PENICILLIN-SENSITIVE CARBOXYPEPTIDASE A"/>
    <property type="match status" value="1"/>
</dbReference>
<dbReference type="EMBL" id="CP031395">
    <property type="protein sequence ID" value="QBK04099.1"/>
    <property type="molecule type" value="Genomic_DNA"/>
</dbReference>
<comment type="similarity">
    <text evidence="1">Belongs to the peptidase S13 family.</text>
</comment>
<dbReference type="GO" id="GO:0000270">
    <property type="term" value="P:peptidoglycan metabolic process"/>
    <property type="evidence" value="ECO:0007669"/>
    <property type="project" value="TreeGrafter"/>
</dbReference>
<evidence type="ECO:0000256" key="1">
    <source>
        <dbReference type="ARBA" id="ARBA00006096"/>
    </source>
</evidence>
<organism evidence="4 5">
    <name type="scientific">Hylemonella gracilis</name>
    <dbReference type="NCBI Taxonomy" id="80880"/>
    <lineage>
        <taxon>Bacteria</taxon>
        <taxon>Pseudomonadati</taxon>
        <taxon>Pseudomonadota</taxon>
        <taxon>Betaproteobacteria</taxon>
        <taxon>Burkholderiales</taxon>
        <taxon>Comamonadaceae</taxon>
        <taxon>Hylemonella</taxon>
    </lineage>
</organism>
<feature type="signal peptide" evidence="3">
    <location>
        <begin position="1"/>
        <end position="19"/>
    </location>
</feature>
<evidence type="ECO:0000256" key="3">
    <source>
        <dbReference type="SAM" id="SignalP"/>
    </source>
</evidence>
<dbReference type="Proteomes" id="UP000292939">
    <property type="component" value="Chromosome"/>
</dbReference>
<proteinExistence type="inferred from homology"/>
<dbReference type="RefSeq" id="WP_131278111.1">
    <property type="nucleotide sequence ID" value="NZ_CP031395.1"/>
</dbReference>
<reference evidence="4 5" key="1">
    <citation type="submission" date="2018-07" db="EMBL/GenBank/DDBJ databases">
        <title>Exploring interactions and the metabolic potential of the ultra-small soil bacteria Hylemonella gracilis.</title>
        <authorList>
            <person name="Tyc O."/>
            <person name="Kulkarni P."/>
            <person name="Gawehns F."/>
            <person name="Hundscheid M."/>
            <person name="Zweers H."/>
            <person name="Garbeva P."/>
        </authorList>
    </citation>
    <scope>NUCLEOTIDE SEQUENCE [LARGE SCALE GENOMIC DNA]</scope>
    <source>
        <strain evidence="4 5">NS1</strain>
    </source>
</reference>
<dbReference type="Gene3D" id="3.50.80.20">
    <property type="entry name" value="D-Ala-D-Ala carboxypeptidase C, peptidase S13"/>
    <property type="match status" value="1"/>
</dbReference>
<dbReference type="Gene3D" id="3.40.710.10">
    <property type="entry name" value="DD-peptidase/beta-lactamase superfamily"/>
    <property type="match status" value="1"/>
</dbReference>
<dbReference type="PRINTS" id="PR00922">
    <property type="entry name" value="DADACBPTASE3"/>
</dbReference>
<dbReference type="SUPFAM" id="SSF56601">
    <property type="entry name" value="beta-lactamase/transpeptidase-like"/>
    <property type="match status" value="1"/>
</dbReference>
<evidence type="ECO:0000313" key="4">
    <source>
        <dbReference type="EMBL" id="QBK04099.1"/>
    </source>
</evidence>
<sequence length="507" mass="54364">MLRLPRSFALLALALSATAVHGIAAADLPPPVAQALARANIPANALGIVVEEAGGTPRGKSLLRHRAEAPMNPASVMKLVTTTAALELLGPNWKWRTPVYLDGVIRDGTLNGDLYIEGRGDPKLVAERLWLLLRRVQGLGISTISGDIVLDDRLFEAVPHDPGEFDGEPLRPYNAAPNALLLNFKSVLMTFTPDRAAGVARLHVEPPLAGVAWPATLPLSQERCGDWRGGLLANFAQPGFGRAEGSAPVQPRFTGRYPAACDEKVWPLAWPDPEGYNARAIAGMWQAIGGTLRGQVRAGRVPDALRDTNPGRGPVFALESPPLAEVVRDINKYSNNVMTQQLFLTLSLEQAGVPPEAGAPNAPPVQGTLAASRALLQDWWRDRLTVKGQVDEGAPRISNGSGLSREDRVSPAALARLLQYAWDGPLMPELLTSLPISGQDGTLRPERWRARGSAHLKTGSLRDVNSLAGVVDAQSGRRYVLVALVNHPNAAAARPALEALVDWVARH</sequence>
<dbReference type="GO" id="GO:0004185">
    <property type="term" value="F:serine-type carboxypeptidase activity"/>
    <property type="evidence" value="ECO:0007669"/>
    <property type="project" value="InterPro"/>
</dbReference>
<protein>
    <submittedName>
        <fullName evidence="4">Peptidase M15</fullName>
    </submittedName>
</protein>
<dbReference type="AlphaFoldDB" id="A0A4V1A1X8"/>
<name>A0A4V1A1X8_9BURK</name>